<evidence type="ECO:0000313" key="1">
    <source>
        <dbReference type="EMBL" id="KAH9484191.1"/>
    </source>
</evidence>
<reference evidence="1" key="1">
    <citation type="submission" date="2021-10" db="EMBL/GenBank/DDBJ databases">
        <title>Psilocybe cubensis genome.</title>
        <authorList>
            <person name="Mckernan K.J."/>
            <person name="Crawford S."/>
            <person name="Trippe A."/>
            <person name="Kane L.T."/>
            <person name="Mclaughlin S."/>
        </authorList>
    </citation>
    <scope>NUCLEOTIDE SEQUENCE</scope>
    <source>
        <strain evidence="1">MGC-MH-2018</strain>
    </source>
</reference>
<protein>
    <submittedName>
        <fullName evidence="1">Nudix hydrolase P35G2.12</fullName>
    </submittedName>
</protein>
<organism evidence="1 2">
    <name type="scientific">Psilocybe cubensis</name>
    <name type="common">Psychedelic mushroom</name>
    <name type="synonym">Stropharia cubensis</name>
    <dbReference type="NCBI Taxonomy" id="181762"/>
    <lineage>
        <taxon>Eukaryota</taxon>
        <taxon>Fungi</taxon>
        <taxon>Dikarya</taxon>
        <taxon>Basidiomycota</taxon>
        <taxon>Agaricomycotina</taxon>
        <taxon>Agaricomycetes</taxon>
        <taxon>Agaricomycetidae</taxon>
        <taxon>Agaricales</taxon>
        <taxon>Agaricineae</taxon>
        <taxon>Strophariaceae</taxon>
        <taxon>Psilocybe</taxon>
    </lineage>
</organism>
<accession>A0ACB8H8F2</accession>
<name>A0ACB8H8F2_PSICU</name>
<gene>
    <name evidence="1" type="ORF">JR316_0003671</name>
</gene>
<keyword evidence="2" id="KW-1185">Reference proteome</keyword>
<dbReference type="EMBL" id="JAFIQS020000003">
    <property type="protein sequence ID" value="KAH9484191.1"/>
    <property type="molecule type" value="Genomic_DNA"/>
</dbReference>
<evidence type="ECO:0000313" key="2">
    <source>
        <dbReference type="Proteomes" id="UP000664032"/>
    </source>
</evidence>
<dbReference type="Proteomes" id="UP000664032">
    <property type="component" value="Unassembled WGS sequence"/>
</dbReference>
<comment type="caution">
    <text evidence="1">The sequence shown here is derived from an EMBL/GenBank/DDBJ whole genome shotgun (WGS) entry which is preliminary data.</text>
</comment>
<keyword evidence="1" id="KW-0378">Hydrolase</keyword>
<sequence>MSHNEPRILSKEEMPASEAKKGKRSLIPLSNIQMKANVVYKANLGICRKKNPPPVGKYIIVTGLIDEGETVEEAAKRELYEETGYTADDIMEVSPVVVSDPGLTNANMQLVVLNVVMEDELTLPKPNLDPGEFIVTKVVEIAKLNAALEDYNEKGFVVDARLSHLASGLELAKKLQI</sequence>
<proteinExistence type="predicted"/>